<feature type="domain" description="Methyl-accepting transducer" evidence="13">
    <location>
        <begin position="360"/>
        <end position="596"/>
    </location>
</feature>
<dbReference type="GO" id="GO:0005886">
    <property type="term" value="C:plasma membrane"/>
    <property type="evidence" value="ECO:0007669"/>
    <property type="project" value="UniProtKB-SubCell"/>
</dbReference>
<evidence type="ECO:0000256" key="11">
    <source>
        <dbReference type="SAM" id="MobiDB-lite"/>
    </source>
</evidence>
<reference evidence="15 16" key="1">
    <citation type="submission" date="2013-09" db="EMBL/GenBank/DDBJ databases">
        <title>Whole genome shotgun sequence of Vibrio azureus NBRC 104587.</title>
        <authorList>
            <person name="Isaki S."/>
            <person name="Hosoyama A."/>
            <person name="Numata M."/>
            <person name="Hashimoto M."/>
            <person name="Hosoyama Y."/>
            <person name="Tsuchikane K."/>
            <person name="Noguchi M."/>
            <person name="Hirakata S."/>
            <person name="Ichikawa N."/>
            <person name="Ohji S."/>
            <person name="Yamazoe A."/>
            <person name="Fujita N."/>
        </authorList>
    </citation>
    <scope>NUCLEOTIDE SEQUENCE [LARGE SCALE GENOMIC DNA]</scope>
    <source>
        <strain evidence="15 16">NBRC 104587</strain>
    </source>
</reference>
<evidence type="ECO:0000313" key="15">
    <source>
        <dbReference type="EMBL" id="GAD77013.1"/>
    </source>
</evidence>
<dbReference type="GO" id="GO:0006935">
    <property type="term" value="P:chemotaxis"/>
    <property type="evidence" value="ECO:0007669"/>
    <property type="project" value="UniProtKB-KW"/>
</dbReference>
<dbReference type="SMART" id="SM00304">
    <property type="entry name" value="HAMP"/>
    <property type="match status" value="2"/>
</dbReference>
<keyword evidence="4" id="KW-0145">Chemotaxis</keyword>
<comment type="similarity">
    <text evidence="9">Belongs to the methyl-accepting chemotaxis (MCP) protein family.</text>
</comment>
<dbReference type="GO" id="GO:0007165">
    <property type="term" value="P:signal transduction"/>
    <property type="evidence" value="ECO:0007669"/>
    <property type="project" value="UniProtKB-KW"/>
</dbReference>
<feature type="domain" description="HAMP" evidence="14">
    <location>
        <begin position="301"/>
        <end position="355"/>
    </location>
</feature>
<dbReference type="RefSeq" id="WP_021710756.1">
    <property type="nucleotide sequence ID" value="NZ_BAOB01000048.1"/>
</dbReference>
<gene>
    <name evidence="15" type="ORF">VAZ01S_058_00030</name>
</gene>
<evidence type="ECO:0000256" key="9">
    <source>
        <dbReference type="ARBA" id="ARBA00029447"/>
    </source>
</evidence>
<protein>
    <submittedName>
        <fullName evidence="15">Putative methyl-accepting chemotaxis protein</fullName>
    </submittedName>
</protein>
<feature type="transmembrane region" description="Helical" evidence="12">
    <location>
        <begin position="12"/>
        <end position="32"/>
    </location>
</feature>
<dbReference type="SMART" id="SM00283">
    <property type="entry name" value="MA"/>
    <property type="match status" value="1"/>
</dbReference>
<dbReference type="Proteomes" id="UP000016567">
    <property type="component" value="Unassembled WGS sequence"/>
</dbReference>
<comment type="caution">
    <text evidence="15">The sequence shown here is derived from an EMBL/GenBank/DDBJ whole genome shotgun (WGS) entry which is preliminary data.</text>
</comment>
<dbReference type="InterPro" id="IPR029151">
    <property type="entry name" value="Sensor-like_sf"/>
</dbReference>
<evidence type="ECO:0000256" key="4">
    <source>
        <dbReference type="ARBA" id="ARBA00022500"/>
    </source>
</evidence>
<evidence type="ECO:0000259" key="13">
    <source>
        <dbReference type="PROSITE" id="PS50111"/>
    </source>
</evidence>
<proteinExistence type="inferred from homology"/>
<feature type="region of interest" description="Disordered" evidence="11">
    <location>
        <begin position="597"/>
        <end position="620"/>
    </location>
</feature>
<dbReference type="eggNOG" id="COG0840">
    <property type="taxonomic scope" value="Bacteria"/>
</dbReference>
<dbReference type="FunFam" id="1.10.287.950:FF:000001">
    <property type="entry name" value="Methyl-accepting chemotaxis sensory transducer"/>
    <property type="match status" value="1"/>
</dbReference>
<dbReference type="InterPro" id="IPR033479">
    <property type="entry name" value="dCache_1"/>
</dbReference>
<dbReference type="CDD" id="cd12912">
    <property type="entry name" value="PDC2_MCP_like"/>
    <property type="match status" value="1"/>
</dbReference>
<dbReference type="CDD" id="cd11386">
    <property type="entry name" value="MCP_signal"/>
    <property type="match status" value="1"/>
</dbReference>
<keyword evidence="8 10" id="KW-0807">Transducer</keyword>
<dbReference type="PANTHER" id="PTHR32089">
    <property type="entry name" value="METHYL-ACCEPTING CHEMOTAXIS PROTEIN MCPB"/>
    <property type="match status" value="1"/>
</dbReference>
<dbReference type="CDD" id="cd12913">
    <property type="entry name" value="PDC1_MCP_like"/>
    <property type="match status" value="1"/>
</dbReference>
<evidence type="ECO:0000256" key="12">
    <source>
        <dbReference type="SAM" id="Phobius"/>
    </source>
</evidence>
<dbReference type="Gene3D" id="1.10.287.950">
    <property type="entry name" value="Methyl-accepting chemotaxis protein"/>
    <property type="match status" value="1"/>
</dbReference>
<keyword evidence="16" id="KW-1185">Reference proteome</keyword>
<evidence type="ECO:0000313" key="16">
    <source>
        <dbReference type="Proteomes" id="UP000016567"/>
    </source>
</evidence>
<keyword evidence="6 12" id="KW-1133">Transmembrane helix</keyword>
<dbReference type="Gene3D" id="3.30.450.20">
    <property type="entry name" value="PAS domain"/>
    <property type="match status" value="2"/>
</dbReference>
<dbReference type="CDD" id="cd06225">
    <property type="entry name" value="HAMP"/>
    <property type="match status" value="1"/>
</dbReference>
<evidence type="ECO:0000256" key="6">
    <source>
        <dbReference type="ARBA" id="ARBA00022989"/>
    </source>
</evidence>
<dbReference type="Pfam" id="PF00015">
    <property type="entry name" value="MCPsignal"/>
    <property type="match status" value="1"/>
</dbReference>
<evidence type="ECO:0000259" key="14">
    <source>
        <dbReference type="PROSITE" id="PS50885"/>
    </source>
</evidence>
<organism evidence="15 16">
    <name type="scientific">Vibrio azureus NBRC 104587</name>
    <dbReference type="NCBI Taxonomy" id="1219077"/>
    <lineage>
        <taxon>Bacteria</taxon>
        <taxon>Pseudomonadati</taxon>
        <taxon>Pseudomonadota</taxon>
        <taxon>Gammaproteobacteria</taxon>
        <taxon>Vibrionales</taxon>
        <taxon>Vibrionaceae</taxon>
        <taxon>Vibrio</taxon>
    </lineage>
</organism>
<dbReference type="PROSITE" id="PS50111">
    <property type="entry name" value="CHEMOTAXIS_TRANSDUC_2"/>
    <property type="match status" value="1"/>
</dbReference>
<feature type="compositionally biased region" description="Low complexity" evidence="11">
    <location>
        <begin position="603"/>
        <end position="614"/>
    </location>
</feature>
<dbReference type="EMBL" id="BATL01000058">
    <property type="protein sequence ID" value="GAD77013.1"/>
    <property type="molecule type" value="Genomic_DNA"/>
</dbReference>
<evidence type="ECO:0000256" key="2">
    <source>
        <dbReference type="ARBA" id="ARBA00004651"/>
    </source>
</evidence>
<dbReference type="Pfam" id="PF00672">
    <property type="entry name" value="HAMP"/>
    <property type="match status" value="1"/>
</dbReference>
<dbReference type="Pfam" id="PF02743">
    <property type="entry name" value="dCache_1"/>
    <property type="match status" value="1"/>
</dbReference>
<comment type="subcellular location">
    <subcellularLocation>
        <location evidence="1">Cell inner membrane</location>
    </subcellularLocation>
    <subcellularLocation>
        <location evidence="2">Cell membrane</location>
        <topology evidence="2">Multi-pass membrane protein</topology>
    </subcellularLocation>
</comment>
<dbReference type="InterPro" id="IPR003660">
    <property type="entry name" value="HAMP_dom"/>
</dbReference>
<evidence type="ECO:0000256" key="8">
    <source>
        <dbReference type="ARBA" id="ARBA00023224"/>
    </source>
</evidence>
<feature type="transmembrane region" description="Helical" evidence="12">
    <location>
        <begin position="281"/>
        <end position="304"/>
    </location>
</feature>
<keyword evidence="5 12" id="KW-0812">Transmembrane</keyword>
<dbReference type="STRING" id="1219077.VAZ01S_058_00030"/>
<evidence type="ECO:0000256" key="1">
    <source>
        <dbReference type="ARBA" id="ARBA00004533"/>
    </source>
</evidence>
<dbReference type="SUPFAM" id="SSF58104">
    <property type="entry name" value="Methyl-accepting chemotaxis protein (MCP) signaling domain"/>
    <property type="match status" value="1"/>
</dbReference>
<keyword evidence="3" id="KW-1003">Cell membrane</keyword>
<dbReference type="AlphaFoldDB" id="U3CFD8"/>
<accession>U3CFD8</accession>
<evidence type="ECO:0000256" key="10">
    <source>
        <dbReference type="PROSITE-ProRule" id="PRU00284"/>
    </source>
</evidence>
<name>U3CFD8_9VIBR</name>
<evidence type="ECO:0000256" key="3">
    <source>
        <dbReference type="ARBA" id="ARBA00022475"/>
    </source>
</evidence>
<dbReference type="PROSITE" id="PS50885">
    <property type="entry name" value="HAMP"/>
    <property type="match status" value="1"/>
</dbReference>
<dbReference type="OrthoDB" id="7054443at2"/>
<evidence type="ECO:0000256" key="7">
    <source>
        <dbReference type="ARBA" id="ARBA00023136"/>
    </source>
</evidence>
<sequence length="632" mass="68721">MINSLKNLSLKTKISLASFTAITIMGAALTYLSANKLFEETRSGIYSRAQSSSNIATEALTDWMSVRKDIIASIDINKPKTELIHSLSQGKNAGRFFDLYLGSSDGQFLSAIDSEILDVDPRTRPWYLETEQDNKSTVTSAYKDVSTNTLLITLTKPVQKNGKFVGVIAADVSIEQLISDIAGFNVGENAHAMLIDMSNDTILAHHNRDLILKPTTELSPEFSSAFIKESAKTKNIEIASTDNGEEKLYFFRQIEGTHWMFAIEMDRATEEANHAVLLQQLIFIAVLIVIAAVAALSLLVKTLLKDLNLVSKALEEIASGNGDLTMRLTPRCDDEVGKLAKNFNRFVDNMHAMITKLGSVSNALSEQAHTMAQQSDINNQQINSQQDEINMVATAINEMAVATQEIANNAEKSAGNSENAVQACSASSNQVVATQESINNLAQEVQVATNIIQELELHSQSINTILSTIQGIAEQTNLLALNAAIEAARAGEQGRGFAVVADEVRVLSQRTHASTTEIQETIELLQDTTKKAVSIMNDSQQLANSSVNDANEAALSLTEIHTAIEKINDMATQIASAAEEQASVTQEITRNTEGISEVSHKLSSGAQQASEQASKLSDLSRELEQEVSRFKL</sequence>
<evidence type="ECO:0000256" key="5">
    <source>
        <dbReference type="ARBA" id="ARBA00022692"/>
    </source>
</evidence>
<dbReference type="PANTHER" id="PTHR32089:SF117">
    <property type="entry name" value="METHYL ACCEPTING SENSORY TRANSDUCER WITH CACHE_1 SMALL MOLECULE BINDING DOMAIN"/>
    <property type="match status" value="1"/>
</dbReference>
<keyword evidence="7 12" id="KW-0472">Membrane</keyword>
<dbReference type="InterPro" id="IPR004089">
    <property type="entry name" value="MCPsignal_dom"/>
</dbReference>
<dbReference type="SUPFAM" id="SSF103190">
    <property type="entry name" value="Sensory domain-like"/>
    <property type="match status" value="1"/>
</dbReference>